<evidence type="ECO:0000313" key="2">
    <source>
        <dbReference type="EMBL" id="AQQ53518.1"/>
    </source>
</evidence>
<keyword evidence="3" id="KW-1185">Reference proteome</keyword>
<organism evidence="2 3">
    <name type="scientific">Planococcus lenghuensis</name>
    <dbReference type="NCBI Taxonomy" id="2213202"/>
    <lineage>
        <taxon>Bacteria</taxon>
        <taxon>Bacillati</taxon>
        <taxon>Bacillota</taxon>
        <taxon>Bacilli</taxon>
        <taxon>Bacillales</taxon>
        <taxon>Caryophanaceae</taxon>
        <taxon>Planococcus</taxon>
    </lineage>
</organism>
<dbReference type="Proteomes" id="UP000188184">
    <property type="component" value="Chromosome"/>
</dbReference>
<dbReference type="RefSeq" id="WP_077589415.1">
    <property type="nucleotide sequence ID" value="NZ_CP019640.1"/>
</dbReference>
<dbReference type="InterPro" id="IPR018672">
    <property type="entry name" value="DUF2140"/>
</dbReference>
<reference evidence="2 3" key="1">
    <citation type="submission" date="2017-02" db="EMBL/GenBank/DDBJ databases">
        <title>The complete genomic sequence of a novel cold adapted crude oil-degrading bacterium Planococcus qaidamina Y42.</title>
        <authorList>
            <person name="Yang R."/>
        </authorList>
    </citation>
    <scope>NUCLEOTIDE SEQUENCE [LARGE SCALE GENOMIC DNA]</scope>
    <source>
        <strain evidence="2 3">Y42</strain>
    </source>
</reference>
<dbReference type="AlphaFoldDB" id="A0A1Q2KZ85"/>
<sequence length="191" mass="20722">MNSWKAAFFVLFGAVVLAVMLLVFAAVTPADDFVSYNTAAKSTAAGNSLIIRTTKGDFEGIANTIIRQEMGNENMPLTLAVEEDVSLSTELQVFSATLPILLKFEPVVQPDGSLLLEQKSVEVGRLAIPPGQALKLLEDSVDLPEFMEVQSSEEAVLLQLPAIPLENGMTVEAIKFDLDADDIRLRVTVRN</sequence>
<gene>
    <name evidence="2" type="ORF">B0X71_10835</name>
</gene>
<feature type="chain" id="PRO_5013383694" description="DUF2140 family protein" evidence="1">
    <location>
        <begin position="26"/>
        <end position="191"/>
    </location>
</feature>
<evidence type="ECO:0000256" key="1">
    <source>
        <dbReference type="SAM" id="SignalP"/>
    </source>
</evidence>
<feature type="signal peptide" evidence="1">
    <location>
        <begin position="1"/>
        <end position="25"/>
    </location>
</feature>
<dbReference type="OrthoDB" id="2412610at2"/>
<protein>
    <recommendedName>
        <fullName evidence="4">DUF2140 family protein</fullName>
    </recommendedName>
</protein>
<proteinExistence type="predicted"/>
<accession>A0A1Q2KZ85</accession>
<dbReference type="EMBL" id="CP019640">
    <property type="protein sequence ID" value="AQQ53518.1"/>
    <property type="molecule type" value="Genomic_DNA"/>
</dbReference>
<keyword evidence="1" id="KW-0732">Signal</keyword>
<evidence type="ECO:0008006" key="4">
    <source>
        <dbReference type="Google" id="ProtNLM"/>
    </source>
</evidence>
<dbReference type="KEGG" id="pmar:B0X71_10835"/>
<dbReference type="Pfam" id="PF09911">
    <property type="entry name" value="DUF2140"/>
    <property type="match status" value="1"/>
</dbReference>
<evidence type="ECO:0000313" key="3">
    <source>
        <dbReference type="Proteomes" id="UP000188184"/>
    </source>
</evidence>
<name>A0A1Q2KZ85_9BACL</name>